<feature type="compositionally biased region" description="Basic and acidic residues" evidence="3">
    <location>
        <begin position="41"/>
        <end position="50"/>
    </location>
</feature>
<organism evidence="5 6">
    <name type="scientific">Emericellopsis cladophorae</name>
    <dbReference type="NCBI Taxonomy" id="2686198"/>
    <lineage>
        <taxon>Eukaryota</taxon>
        <taxon>Fungi</taxon>
        <taxon>Dikarya</taxon>
        <taxon>Ascomycota</taxon>
        <taxon>Pezizomycotina</taxon>
        <taxon>Sordariomycetes</taxon>
        <taxon>Hypocreomycetidae</taxon>
        <taxon>Hypocreales</taxon>
        <taxon>Bionectriaceae</taxon>
        <taxon>Emericellopsis</taxon>
    </lineage>
</organism>
<comment type="caution">
    <text evidence="5">The sequence shown here is derived from an EMBL/GenBank/DDBJ whole genome shotgun (WGS) entry which is preliminary data.</text>
</comment>
<comment type="similarity">
    <text evidence="1 2">Belongs to the glycosyl hydrolase 12 (cellulase H) family.</text>
</comment>
<dbReference type="SUPFAM" id="SSF49899">
    <property type="entry name" value="Concanavalin A-like lectins/glucanases"/>
    <property type="match status" value="1"/>
</dbReference>
<dbReference type="Pfam" id="PF01670">
    <property type="entry name" value="Glyco_hydro_12"/>
    <property type="match status" value="1"/>
</dbReference>
<gene>
    <name evidence="5" type="ORF">J7T54_003320</name>
</gene>
<dbReference type="Proteomes" id="UP001055219">
    <property type="component" value="Unassembled WGS sequence"/>
</dbReference>
<name>A0A9P9XVL9_9HYPO</name>
<evidence type="ECO:0000256" key="2">
    <source>
        <dbReference type="RuleBase" id="RU361163"/>
    </source>
</evidence>
<evidence type="ECO:0000256" key="4">
    <source>
        <dbReference type="SAM" id="SignalP"/>
    </source>
</evidence>
<reference evidence="5" key="1">
    <citation type="journal article" date="2021" name="J Fungi (Basel)">
        <title>Genomic and Metabolomic Analyses of the Marine Fungus Emericellopsis cladophorae: Insights into Saltwater Adaptability Mechanisms and Its Biosynthetic Potential.</title>
        <authorList>
            <person name="Goncalves M.F.M."/>
            <person name="Hilario S."/>
            <person name="Van de Peer Y."/>
            <person name="Esteves A.C."/>
            <person name="Alves A."/>
        </authorList>
    </citation>
    <scope>NUCLEOTIDE SEQUENCE</scope>
    <source>
        <strain evidence="5">MUM 19.33</strain>
    </source>
</reference>
<protein>
    <submittedName>
        <fullName evidence="5">Glycosyl hydrolase family 12</fullName>
    </submittedName>
</protein>
<dbReference type="EMBL" id="JAGIXG020000065">
    <property type="protein sequence ID" value="KAI6778570.1"/>
    <property type="molecule type" value="Genomic_DNA"/>
</dbReference>
<dbReference type="GeneID" id="75829822"/>
<evidence type="ECO:0000256" key="1">
    <source>
        <dbReference type="ARBA" id="ARBA00005519"/>
    </source>
</evidence>
<dbReference type="OrthoDB" id="89349at2759"/>
<proteinExistence type="inferred from homology"/>
<dbReference type="PANTHER" id="PTHR34002:SF9">
    <property type="entry name" value="XYLOGLUCAN-SPECIFIC ENDO-BETA-1,4-GLUCANASE A"/>
    <property type="match status" value="1"/>
</dbReference>
<feature type="signal peptide" evidence="4">
    <location>
        <begin position="1"/>
        <end position="21"/>
    </location>
</feature>
<keyword evidence="6" id="KW-1185">Reference proteome</keyword>
<dbReference type="PANTHER" id="PTHR34002">
    <property type="entry name" value="BLR1656 PROTEIN"/>
    <property type="match status" value="1"/>
</dbReference>
<dbReference type="InterPro" id="IPR013320">
    <property type="entry name" value="ConA-like_dom_sf"/>
</dbReference>
<evidence type="ECO:0000313" key="6">
    <source>
        <dbReference type="Proteomes" id="UP001055219"/>
    </source>
</evidence>
<dbReference type="AlphaFoldDB" id="A0A9P9XVL9"/>
<dbReference type="InterPro" id="IPR002594">
    <property type="entry name" value="GH12"/>
</dbReference>
<feature type="region of interest" description="Disordered" evidence="3">
    <location>
        <begin position="34"/>
        <end position="54"/>
    </location>
</feature>
<evidence type="ECO:0000313" key="5">
    <source>
        <dbReference type="EMBL" id="KAI6778570.1"/>
    </source>
</evidence>
<dbReference type="Gene3D" id="2.60.120.180">
    <property type="match status" value="1"/>
</dbReference>
<keyword evidence="2" id="KW-0326">Glycosidase</keyword>
<keyword evidence="2 5" id="KW-0378">Hydrolase</keyword>
<keyword evidence="2" id="KW-0624">Polysaccharide degradation</keyword>
<feature type="chain" id="PRO_5040212256" evidence="4">
    <location>
        <begin position="22"/>
        <end position="320"/>
    </location>
</feature>
<keyword evidence="4" id="KW-0732">Signal</keyword>
<evidence type="ECO:0000256" key="3">
    <source>
        <dbReference type="SAM" id="MobiDB-lite"/>
    </source>
</evidence>
<reference evidence="5" key="2">
    <citation type="submission" date="2022-07" db="EMBL/GenBank/DDBJ databases">
        <authorList>
            <person name="Goncalves M.F.M."/>
            <person name="Hilario S."/>
            <person name="Van De Peer Y."/>
            <person name="Esteves A.C."/>
            <person name="Alves A."/>
        </authorList>
    </citation>
    <scope>NUCLEOTIDE SEQUENCE</scope>
    <source>
        <strain evidence="5">MUM 19.33</strain>
    </source>
</reference>
<dbReference type="GO" id="GO:0008810">
    <property type="term" value="F:cellulase activity"/>
    <property type="evidence" value="ECO:0007669"/>
    <property type="project" value="InterPro"/>
</dbReference>
<accession>A0A9P9XVL9</accession>
<sequence>MGALSILSGVLALLPIICSLAVLIGLDVGRDSSSPPLFNPEKPKGPDGKPLDNGIKHKSYCDETIGISPPAKGDHYTLNPNPWNWEEGDEGSLCLNVTTFNNQTYPTDSSAPEFSVTWQYPPGPPSSPVHAYPNVKVDSGVFPNQIKNIDEMMLDFEWTYAVGNLTVETTDEKALNASNVNANVALDLFLDQDKKKAQISEDASTEIMVWFAAFGPATQPIGRDDGSLDEQELDGTKFTLYSGKNGVGQFVLTWYCEDPAPKFHGDLQPLVDRLVEMGDTNFPTESDYIGYMAVGTETYFSDDYVTFHVPQLAIDVHLKD</sequence>
<keyword evidence="2" id="KW-0119">Carbohydrate metabolism</keyword>
<dbReference type="GO" id="GO:0000272">
    <property type="term" value="P:polysaccharide catabolic process"/>
    <property type="evidence" value="ECO:0007669"/>
    <property type="project" value="UniProtKB-KW"/>
</dbReference>
<dbReference type="RefSeq" id="XP_051359426.1">
    <property type="nucleotide sequence ID" value="XM_051509610.1"/>
</dbReference>
<dbReference type="InterPro" id="IPR013319">
    <property type="entry name" value="GH11/12"/>
</dbReference>